<dbReference type="Proteomes" id="UP000520198">
    <property type="component" value="Unassembled WGS sequence"/>
</dbReference>
<organism evidence="2 3">
    <name type="scientific">Ensifer oleiphilus</name>
    <dbReference type="NCBI Taxonomy" id="2742698"/>
    <lineage>
        <taxon>Bacteria</taxon>
        <taxon>Pseudomonadati</taxon>
        <taxon>Pseudomonadota</taxon>
        <taxon>Alphaproteobacteria</taxon>
        <taxon>Hyphomicrobiales</taxon>
        <taxon>Rhizobiaceae</taxon>
        <taxon>Sinorhizobium/Ensifer group</taxon>
        <taxon>Ensifer</taxon>
    </lineage>
</organism>
<dbReference type="GO" id="GO:0006694">
    <property type="term" value="P:steroid biosynthetic process"/>
    <property type="evidence" value="ECO:0007669"/>
    <property type="project" value="InterPro"/>
</dbReference>
<evidence type="ECO:0000313" key="3">
    <source>
        <dbReference type="Proteomes" id="UP000520198"/>
    </source>
</evidence>
<reference evidence="2 3" key="1">
    <citation type="submission" date="2020-06" db="EMBL/GenBank/DDBJ databases">
        <authorList>
            <person name="Grouzdev D.S."/>
        </authorList>
    </citation>
    <scope>NUCLEOTIDE SEQUENCE [LARGE SCALE GENOMIC DNA]</scope>
    <source>
        <strain evidence="2 3">HO-A22</strain>
    </source>
</reference>
<dbReference type="GO" id="GO:0005737">
    <property type="term" value="C:cytoplasm"/>
    <property type="evidence" value="ECO:0007669"/>
    <property type="project" value="TreeGrafter"/>
</dbReference>
<proteinExistence type="predicted"/>
<dbReference type="GO" id="GO:0016616">
    <property type="term" value="F:oxidoreductase activity, acting on the CH-OH group of donors, NAD or NADP as acceptor"/>
    <property type="evidence" value="ECO:0007669"/>
    <property type="project" value="InterPro"/>
</dbReference>
<dbReference type="Gene3D" id="3.40.50.720">
    <property type="entry name" value="NAD(P)-binding Rossmann-like Domain"/>
    <property type="match status" value="1"/>
</dbReference>
<dbReference type="InterPro" id="IPR002225">
    <property type="entry name" value="3Beta_OHSteriod_DH/Estase"/>
</dbReference>
<gene>
    <name evidence="2" type="ORF">HT585_23795</name>
</gene>
<dbReference type="GO" id="GO:0004029">
    <property type="term" value="F:aldehyde dehydrogenase (NAD+) activity"/>
    <property type="evidence" value="ECO:0007669"/>
    <property type="project" value="TreeGrafter"/>
</dbReference>
<dbReference type="EMBL" id="JABWDU010000007">
    <property type="protein sequence ID" value="NVD41896.1"/>
    <property type="molecule type" value="Genomic_DNA"/>
</dbReference>
<dbReference type="AlphaFoldDB" id="A0A7Y6UPW1"/>
<protein>
    <submittedName>
        <fullName evidence="2">NAD-dependent epimerase/dehydratase family protein</fullName>
    </submittedName>
</protein>
<dbReference type="PANTHER" id="PTHR48079">
    <property type="entry name" value="PROTEIN YEEZ"/>
    <property type="match status" value="1"/>
</dbReference>
<dbReference type="SUPFAM" id="SSF51735">
    <property type="entry name" value="NAD(P)-binding Rossmann-fold domains"/>
    <property type="match status" value="1"/>
</dbReference>
<dbReference type="InterPro" id="IPR036291">
    <property type="entry name" value="NAD(P)-bd_dom_sf"/>
</dbReference>
<keyword evidence="3" id="KW-1185">Reference proteome</keyword>
<accession>A0A7Y6UPW1</accession>
<sequence>MTDRSIAAAAAATDNHVPYRRIFLTGGSGYVGRNLIRHFVGRGIEVVALVRSERSEHVVGLLGAHPYRGDILVGDLTAAMSGCDGFIHAAADTDHGPATNRQRQVNEYGTRAVMEAARAAGIRKVVHLSTESVLATGKPLVNVDETMPMPHKFAGGYSRSKAAAERIALESDAPEFSVVVLRPRFVWGRDDTTALPALIEAVRSGKFAWIGGGTYLTSTTHIANLCVAVERALERGRGGEAYFISDGMPVPFRTFVSSLLETQRLIPTGKSVPRSVVGTIAAIGDLIALVSAGRITMPLTWQSYATSAVEISLDIGKARRELAYSPVISREQGLEELRSGQHW</sequence>
<dbReference type="Pfam" id="PF01073">
    <property type="entry name" value="3Beta_HSD"/>
    <property type="match status" value="1"/>
</dbReference>
<dbReference type="InterPro" id="IPR051783">
    <property type="entry name" value="NAD(P)-dependent_oxidoreduct"/>
</dbReference>
<comment type="caution">
    <text evidence="2">The sequence shown here is derived from an EMBL/GenBank/DDBJ whole genome shotgun (WGS) entry which is preliminary data.</text>
</comment>
<name>A0A7Y6UPW1_9HYPH</name>
<evidence type="ECO:0000313" key="2">
    <source>
        <dbReference type="EMBL" id="NVD41896.1"/>
    </source>
</evidence>
<feature type="domain" description="3-beta hydroxysteroid dehydrogenase/isomerase" evidence="1">
    <location>
        <begin position="24"/>
        <end position="262"/>
    </location>
</feature>
<evidence type="ECO:0000259" key="1">
    <source>
        <dbReference type="Pfam" id="PF01073"/>
    </source>
</evidence>
<dbReference type="PANTHER" id="PTHR48079:SF6">
    <property type="entry name" value="NAD(P)-BINDING DOMAIN-CONTAINING PROTEIN-RELATED"/>
    <property type="match status" value="1"/>
</dbReference>